<protein>
    <submittedName>
        <fullName evidence="9">Polyprenyl synthetase</fullName>
    </submittedName>
</protein>
<organism evidence="9 10">
    <name type="scientific">Streptomyces spororaveus</name>
    <dbReference type="NCBI Taxonomy" id="284039"/>
    <lineage>
        <taxon>Bacteria</taxon>
        <taxon>Bacillati</taxon>
        <taxon>Actinomycetota</taxon>
        <taxon>Actinomycetes</taxon>
        <taxon>Kitasatosporales</taxon>
        <taxon>Streptomycetaceae</taxon>
        <taxon>Streptomyces</taxon>
    </lineage>
</organism>
<accession>A0ABQ3T5B0</accession>
<dbReference type="InterPro" id="IPR008949">
    <property type="entry name" value="Isoprenoid_synthase_dom_sf"/>
</dbReference>
<evidence type="ECO:0000256" key="2">
    <source>
        <dbReference type="ARBA" id="ARBA00006706"/>
    </source>
</evidence>
<comment type="cofactor">
    <cofactor evidence="1">
        <name>Mg(2+)</name>
        <dbReference type="ChEBI" id="CHEBI:18420"/>
    </cofactor>
</comment>
<sequence>MNGSAPWPGPGRPTCAGPPGRRAAGRCAVTRGSPILIFMHANVTATTLERVAGHRIRFDARFEQYFDGIGERFDVPVPSRYVPRCLELLREFSMRGGKRLRVVLLYEAARLVTTDEVPGLAEAALSIELLQTHGLVHDDIIDDAPLRRGGPSTYYAYLREFPGQDATALGLSILAGDLAAFLSTQVLLEADAPAELRQALLGVHTRIAAETVAGQIADLERDSHPLPDEELLHTVTDFKSARYSILAPLTMGLLAAGEDPGPHRARLHRYARLVGVSEQMRDDFLDLFGPYGDGPAAEMKSTGADIRSGRRTYAVRAVLAAASGSDARLVEAALGDPGCSDETLGRIREIARSAGVDRRLRAEIRRHAEAAAAEATSWQPYWRAEAVDFFRGLPMWNVDRMS</sequence>
<dbReference type="SUPFAM" id="SSF48576">
    <property type="entry name" value="Terpenoid synthases"/>
    <property type="match status" value="1"/>
</dbReference>
<evidence type="ECO:0000256" key="1">
    <source>
        <dbReference type="ARBA" id="ARBA00001946"/>
    </source>
</evidence>
<dbReference type="PANTHER" id="PTHR43281:SF1">
    <property type="entry name" value="FARNESYL DIPHOSPHATE SYNTHASE"/>
    <property type="match status" value="1"/>
</dbReference>
<keyword evidence="3 7" id="KW-0808">Transferase</keyword>
<evidence type="ECO:0000256" key="5">
    <source>
        <dbReference type="ARBA" id="ARBA00022842"/>
    </source>
</evidence>
<keyword evidence="5" id="KW-0460">Magnesium</keyword>
<dbReference type="PROSITE" id="PS00723">
    <property type="entry name" value="POLYPRENYL_SYNTHASE_1"/>
    <property type="match status" value="1"/>
</dbReference>
<evidence type="ECO:0000256" key="8">
    <source>
        <dbReference type="SAM" id="MobiDB-lite"/>
    </source>
</evidence>
<comment type="caution">
    <text evidence="9">The sequence shown here is derived from an EMBL/GenBank/DDBJ whole genome shotgun (WGS) entry which is preliminary data.</text>
</comment>
<name>A0ABQ3T5B0_9ACTN</name>
<evidence type="ECO:0000256" key="4">
    <source>
        <dbReference type="ARBA" id="ARBA00022723"/>
    </source>
</evidence>
<evidence type="ECO:0000256" key="3">
    <source>
        <dbReference type="ARBA" id="ARBA00022679"/>
    </source>
</evidence>
<evidence type="ECO:0000313" key="10">
    <source>
        <dbReference type="Proteomes" id="UP000608522"/>
    </source>
</evidence>
<dbReference type="Pfam" id="PF00348">
    <property type="entry name" value="polyprenyl_synt"/>
    <property type="match status" value="1"/>
</dbReference>
<evidence type="ECO:0000313" key="9">
    <source>
        <dbReference type="EMBL" id="GHI75562.1"/>
    </source>
</evidence>
<feature type="region of interest" description="Disordered" evidence="8">
    <location>
        <begin position="1"/>
        <end position="22"/>
    </location>
</feature>
<dbReference type="Proteomes" id="UP000608522">
    <property type="component" value="Unassembled WGS sequence"/>
</dbReference>
<evidence type="ECO:0000256" key="7">
    <source>
        <dbReference type="RuleBase" id="RU004466"/>
    </source>
</evidence>
<dbReference type="PANTHER" id="PTHR43281">
    <property type="entry name" value="FARNESYL DIPHOSPHATE SYNTHASE"/>
    <property type="match status" value="1"/>
</dbReference>
<dbReference type="SFLD" id="SFLDS00005">
    <property type="entry name" value="Isoprenoid_Synthase_Type_I"/>
    <property type="match status" value="1"/>
</dbReference>
<evidence type="ECO:0000256" key="6">
    <source>
        <dbReference type="ARBA" id="ARBA00023229"/>
    </source>
</evidence>
<dbReference type="EMBL" id="BNED01000005">
    <property type="protein sequence ID" value="GHI75562.1"/>
    <property type="molecule type" value="Genomic_DNA"/>
</dbReference>
<keyword evidence="10" id="KW-1185">Reference proteome</keyword>
<comment type="similarity">
    <text evidence="2 7">Belongs to the FPP/GGPP synthase family.</text>
</comment>
<keyword evidence="4" id="KW-0479">Metal-binding</keyword>
<dbReference type="Gene3D" id="1.10.600.10">
    <property type="entry name" value="Farnesyl Diphosphate Synthase"/>
    <property type="match status" value="1"/>
</dbReference>
<gene>
    <name evidence="9" type="ORF">Sspor_11230</name>
</gene>
<reference evidence="10" key="1">
    <citation type="submission" date="2023-07" db="EMBL/GenBank/DDBJ databases">
        <title>Whole genome shotgun sequence of Streptomyces spororaveus NBRC 15456.</title>
        <authorList>
            <person name="Komaki H."/>
            <person name="Tamura T."/>
        </authorList>
    </citation>
    <scope>NUCLEOTIDE SEQUENCE [LARGE SCALE GENOMIC DNA]</scope>
    <source>
        <strain evidence="10">NBRC 15456</strain>
    </source>
</reference>
<dbReference type="InterPro" id="IPR033749">
    <property type="entry name" value="Polyprenyl_synt_CS"/>
</dbReference>
<dbReference type="InterPro" id="IPR000092">
    <property type="entry name" value="Polyprenyl_synt"/>
</dbReference>
<keyword evidence="6" id="KW-0414">Isoprene biosynthesis</keyword>
<dbReference type="CDD" id="cd00685">
    <property type="entry name" value="Trans_IPPS_HT"/>
    <property type="match status" value="1"/>
</dbReference>
<proteinExistence type="inferred from homology"/>